<evidence type="ECO:0000256" key="3">
    <source>
        <dbReference type="ARBA" id="ARBA00022679"/>
    </source>
</evidence>
<dbReference type="EMBL" id="CP017146">
    <property type="protein sequence ID" value="QHO71085.1"/>
    <property type="molecule type" value="Genomic_DNA"/>
</dbReference>
<keyword evidence="6" id="KW-0067">ATP-binding</keyword>
<dbReference type="InterPro" id="IPR000719">
    <property type="entry name" value="Prot_kinase_dom"/>
</dbReference>
<sequence>MSTVYRASDAALGRTVALKVFRADLADADDLRRQQSEIQLLASLNHSTLVTLYDAITDEADRVALVLEYIEGRDLRDELAAGAIDQRTTALIGADIADALAYVHARGIVHRDLKPGNLLIPVQSADSTGPRAKLTDFGIARIIDDTHLTAAGSVIGTVGYLSPEQALGAPIGPASDVYSLGLVLLECLTGIRAFGGTGVEAIAARISRDPEIPASLSQAWIEALRWMTRRTPGERATAAEASEMLREIALSLPSGAGDAPSGAGDDAPTMPFTPRAAGDPTAQYSPEPVDATKEFAAVDSDPTAAQATAEAPAAAVEDAPFAGSNVATAQYAAPAASAVPAETAAPAESPAPAKPSAPAESAESDHGATRTTPASGPRPHRRRLIMVTAIAAVVTVGAAIGALVVQGQANEPAQATIEYPAVDGDLGNHLEQLQGSVTP</sequence>
<dbReference type="InterPro" id="IPR011009">
    <property type="entry name" value="Kinase-like_dom_sf"/>
</dbReference>
<evidence type="ECO:0000313" key="10">
    <source>
        <dbReference type="EMBL" id="QHO71085.1"/>
    </source>
</evidence>
<dbReference type="CDD" id="cd14014">
    <property type="entry name" value="STKc_PknB_like"/>
    <property type="match status" value="1"/>
</dbReference>
<evidence type="ECO:0000313" key="11">
    <source>
        <dbReference type="Proteomes" id="UP000464507"/>
    </source>
</evidence>
<keyword evidence="5" id="KW-0418">Kinase</keyword>
<evidence type="ECO:0000256" key="5">
    <source>
        <dbReference type="ARBA" id="ARBA00022777"/>
    </source>
</evidence>
<feature type="domain" description="Protein kinase" evidence="9">
    <location>
        <begin position="1"/>
        <end position="250"/>
    </location>
</feature>
<feature type="region of interest" description="Disordered" evidence="7">
    <location>
        <begin position="253"/>
        <end position="287"/>
    </location>
</feature>
<evidence type="ECO:0000256" key="6">
    <source>
        <dbReference type="ARBA" id="ARBA00022840"/>
    </source>
</evidence>
<keyword evidence="8" id="KW-0812">Transmembrane</keyword>
<dbReference type="SMART" id="SM00220">
    <property type="entry name" value="S_TKc"/>
    <property type="match status" value="1"/>
</dbReference>
<name>A0A7L5AMM9_9MICO</name>
<dbReference type="Pfam" id="PF00069">
    <property type="entry name" value="Pkinase"/>
    <property type="match status" value="1"/>
</dbReference>
<evidence type="ECO:0000259" key="9">
    <source>
        <dbReference type="PROSITE" id="PS50011"/>
    </source>
</evidence>
<dbReference type="GO" id="GO:0004674">
    <property type="term" value="F:protein serine/threonine kinase activity"/>
    <property type="evidence" value="ECO:0007669"/>
    <property type="project" value="UniProtKB-KW"/>
</dbReference>
<dbReference type="PANTHER" id="PTHR43289:SF6">
    <property type="entry name" value="SERINE_THREONINE-PROTEIN KINASE NEKL-3"/>
    <property type="match status" value="1"/>
</dbReference>
<dbReference type="GO" id="GO:0005524">
    <property type="term" value="F:ATP binding"/>
    <property type="evidence" value="ECO:0007669"/>
    <property type="project" value="UniProtKB-KW"/>
</dbReference>
<keyword evidence="4" id="KW-0547">Nucleotide-binding</keyword>
<evidence type="ECO:0000256" key="1">
    <source>
        <dbReference type="ARBA" id="ARBA00012513"/>
    </source>
</evidence>
<dbReference type="Gene3D" id="1.10.510.10">
    <property type="entry name" value="Transferase(Phosphotransferase) domain 1"/>
    <property type="match status" value="1"/>
</dbReference>
<keyword evidence="8" id="KW-0472">Membrane</keyword>
<dbReference type="InterPro" id="IPR008271">
    <property type="entry name" value="Ser/Thr_kinase_AS"/>
</dbReference>
<evidence type="ECO:0000256" key="7">
    <source>
        <dbReference type="SAM" id="MobiDB-lite"/>
    </source>
</evidence>
<keyword evidence="2" id="KW-0723">Serine/threonine-protein kinase</keyword>
<organism evidence="10 11">
    <name type="scientific">Marisediminicola antarctica</name>
    <dbReference type="NCBI Taxonomy" id="674079"/>
    <lineage>
        <taxon>Bacteria</taxon>
        <taxon>Bacillati</taxon>
        <taxon>Actinomycetota</taxon>
        <taxon>Actinomycetes</taxon>
        <taxon>Micrococcales</taxon>
        <taxon>Microbacteriaceae</taxon>
        <taxon>Marisediminicola</taxon>
    </lineage>
</organism>
<keyword evidence="3" id="KW-0808">Transferase</keyword>
<dbReference type="AlphaFoldDB" id="A0A7L5AMM9"/>
<dbReference type="Proteomes" id="UP000464507">
    <property type="component" value="Chromosome"/>
</dbReference>
<feature type="compositionally biased region" description="Low complexity" evidence="7">
    <location>
        <begin position="342"/>
        <end position="361"/>
    </location>
</feature>
<dbReference type="EC" id="2.7.11.1" evidence="1"/>
<proteinExistence type="predicted"/>
<feature type="transmembrane region" description="Helical" evidence="8">
    <location>
        <begin position="384"/>
        <end position="405"/>
    </location>
</feature>
<dbReference type="KEGG" id="mant:BHD05_08545"/>
<feature type="compositionally biased region" description="Low complexity" evidence="7">
    <location>
        <begin position="253"/>
        <end position="268"/>
    </location>
</feature>
<keyword evidence="11" id="KW-1185">Reference proteome</keyword>
<gene>
    <name evidence="10" type="ORF">BHD05_08545</name>
</gene>
<evidence type="ECO:0000256" key="8">
    <source>
        <dbReference type="SAM" id="Phobius"/>
    </source>
</evidence>
<evidence type="ECO:0000256" key="4">
    <source>
        <dbReference type="ARBA" id="ARBA00022741"/>
    </source>
</evidence>
<keyword evidence="8" id="KW-1133">Transmembrane helix</keyword>
<evidence type="ECO:0000256" key="2">
    <source>
        <dbReference type="ARBA" id="ARBA00022527"/>
    </source>
</evidence>
<dbReference type="PROSITE" id="PS50011">
    <property type="entry name" value="PROTEIN_KINASE_DOM"/>
    <property type="match status" value="1"/>
</dbReference>
<reference evidence="10 11" key="1">
    <citation type="submission" date="2016-09" db="EMBL/GenBank/DDBJ databases">
        <title>Complete genome sequence of microbes from the polar regions.</title>
        <authorList>
            <person name="Liao L."/>
            <person name="Chen B."/>
        </authorList>
    </citation>
    <scope>NUCLEOTIDE SEQUENCE [LARGE SCALE GENOMIC DNA]</scope>
    <source>
        <strain evidence="10 11">ZS314</strain>
    </source>
</reference>
<dbReference type="PANTHER" id="PTHR43289">
    <property type="entry name" value="MITOGEN-ACTIVATED PROTEIN KINASE KINASE KINASE 20-RELATED"/>
    <property type="match status" value="1"/>
</dbReference>
<protein>
    <recommendedName>
        <fullName evidence="1">non-specific serine/threonine protein kinase</fullName>
        <ecNumber evidence="1">2.7.11.1</ecNumber>
    </recommendedName>
</protein>
<dbReference type="PROSITE" id="PS00108">
    <property type="entry name" value="PROTEIN_KINASE_ST"/>
    <property type="match status" value="1"/>
</dbReference>
<accession>A0A7L5AMM9</accession>
<feature type="region of interest" description="Disordered" evidence="7">
    <location>
        <begin position="342"/>
        <end position="381"/>
    </location>
</feature>
<dbReference type="SUPFAM" id="SSF56112">
    <property type="entry name" value="Protein kinase-like (PK-like)"/>
    <property type="match status" value="1"/>
</dbReference>